<evidence type="ECO:0000313" key="1">
    <source>
        <dbReference type="EMBL" id="RSL78065.1"/>
    </source>
</evidence>
<organism evidence="1 2">
    <name type="scientific">Fusarium ambrosium</name>
    <dbReference type="NCBI Taxonomy" id="131363"/>
    <lineage>
        <taxon>Eukaryota</taxon>
        <taxon>Fungi</taxon>
        <taxon>Dikarya</taxon>
        <taxon>Ascomycota</taxon>
        <taxon>Pezizomycotina</taxon>
        <taxon>Sordariomycetes</taxon>
        <taxon>Hypocreomycetidae</taxon>
        <taxon>Hypocreales</taxon>
        <taxon>Nectriaceae</taxon>
        <taxon>Fusarium</taxon>
        <taxon>Fusarium solani species complex</taxon>
    </lineage>
</organism>
<dbReference type="Proteomes" id="UP000288429">
    <property type="component" value="Unassembled WGS sequence"/>
</dbReference>
<dbReference type="EMBL" id="NIZV01001036">
    <property type="protein sequence ID" value="RSL78065.1"/>
    <property type="molecule type" value="Genomic_DNA"/>
</dbReference>
<sequence>MEMPRFRGSSAVHLSLLASRTPTLIDIIDGNFTSVPLRALGKGHRHSLLIVFKVDV</sequence>
<comment type="caution">
    <text evidence="1">The sequence shown here is derived from an EMBL/GenBank/DDBJ whole genome shotgun (WGS) entry which is preliminary data.</text>
</comment>
<feature type="non-terminal residue" evidence="1">
    <location>
        <position position="56"/>
    </location>
</feature>
<proteinExistence type="predicted"/>
<dbReference type="AlphaFoldDB" id="A0A428RKK3"/>
<keyword evidence="2" id="KW-1185">Reference proteome</keyword>
<gene>
    <name evidence="1" type="ORF">CDV31_017287</name>
</gene>
<reference evidence="1 2" key="1">
    <citation type="submission" date="2017-06" db="EMBL/GenBank/DDBJ databases">
        <title>Cmopartive genomic analysis of Ambrosia Fusariam Clade fungi.</title>
        <authorList>
            <person name="Stajich J.E."/>
            <person name="Carrillo J."/>
            <person name="Kijimoto T."/>
            <person name="Eskalen A."/>
            <person name="O'Donnell K."/>
            <person name="Kasson M."/>
        </authorList>
    </citation>
    <scope>NUCLEOTIDE SEQUENCE [LARGE SCALE GENOMIC DNA]</scope>
    <source>
        <strain evidence="1 2">NRRL 20438</strain>
    </source>
</reference>
<name>A0A428RKK3_9HYPO</name>
<accession>A0A428RKK3</accession>
<protein>
    <submittedName>
        <fullName evidence="1">Uncharacterized protein</fullName>
    </submittedName>
</protein>
<evidence type="ECO:0000313" key="2">
    <source>
        <dbReference type="Proteomes" id="UP000288429"/>
    </source>
</evidence>